<evidence type="ECO:0000256" key="1">
    <source>
        <dbReference type="ARBA" id="ARBA00002994"/>
    </source>
</evidence>
<dbReference type="PROSITE" id="PS00166">
    <property type="entry name" value="ENOYL_COA_HYDRATASE"/>
    <property type="match status" value="1"/>
</dbReference>
<proteinExistence type="inferred from homology"/>
<keyword evidence="5 10" id="KW-0456">Lyase</keyword>
<evidence type="ECO:0000256" key="7">
    <source>
        <dbReference type="ARBA" id="ARBA00023717"/>
    </source>
</evidence>
<protein>
    <submittedName>
        <fullName evidence="10">Enoyl-CoA hydratase</fullName>
        <ecNumber evidence="10">4.2.1.17</ecNumber>
    </submittedName>
</protein>
<dbReference type="AlphaFoldDB" id="A0A0B6TRQ3"/>
<dbReference type="GO" id="GO:0006635">
    <property type="term" value="P:fatty acid beta-oxidation"/>
    <property type="evidence" value="ECO:0007669"/>
    <property type="project" value="TreeGrafter"/>
</dbReference>
<reference evidence="10 11" key="1">
    <citation type="submission" date="2014-05" db="EMBL/GenBank/DDBJ databases">
        <title>Complete genome sequence of Corynebacterium marinum DSM 44953.</title>
        <authorList>
            <person name="Schaffert L."/>
            <person name="Albersmeier A."/>
            <person name="Kalinowski J."/>
            <person name="Ruckert C."/>
        </authorList>
    </citation>
    <scope>NUCLEOTIDE SEQUENCE [LARGE SCALE GENOMIC DNA]</scope>
    <source>
        <strain evidence="10 11">DSM 44953</strain>
    </source>
</reference>
<dbReference type="EC" id="4.2.1.17" evidence="10"/>
<dbReference type="InterPro" id="IPR001753">
    <property type="entry name" value="Enoyl-CoA_hydra/iso"/>
</dbReference>
<dbReference type="InterPro" id="IPR018376">
    <property type="entry name" value="Enoyl-CoA_hyd/isom_CS"/>
</dbReference>
<evidence type="ECO:0000313" key="10">
    <source>
        <dbReference type="EMBL" id="AJK68939.1"/>
    </source>
</evidence>
<sequence>MTDHAAQTGQAEQPLVLTADHADGRIRVIRLNNHPKRNKLDIPMCDAIEEAMLAAVEDGARVVLLHGDGTVFSAGADLSGDVYSGGFYPRLLEMLGTIQTLPVPVVAWVNGPAIGAGTQLSMACDLRVVDGTALFRVPIVDVAIALDEVTIRTLEHLVGGAIARTMLFTGAALSAEDAVRSGYALRAGGFEDALAVAELLATKAPLTLRHLKYEFSHTSHRPYTRAEREEAAAAAWLSGDVEESRAARAEKRAPQFRGR</sequence>
<dbReference type="InterPro" id="IPR029045">
    <property type="entry name" value="ClpP/crotonase-like_dom_sf"/>
</dbReference>
<evidence type="ECO:0000256" key="2">
    <source>
        <dbReference type="ARBA" id="ARBA00005254"/>
    </source>
</evidence>
<dbReference type="HOGENOM" id="CLU_009834_7_2_11"/>
<keyword evidence="11" id="KW-1185">Reference proteome</keyword>
<comment type="function">
    <text evidence="1">Could possibly oxidize fatty acids using specific components.</text>
</comment>
<evidence type="ECO:0000256" key="9">
    <source>
        <dbReference type="SAM" id="MobiDB-lite"/>
    </source>
</evidence>
<keyword evidence="3" id="KW-0276">Fatty acid metabolism</keyword>
<dbReference type="Proteomes" id="UP000031928">
    <property type="component" value="Chromosome"/>
</dbReference>
<dbReference type="Gene3D" id="3.90.226.10">
    <property type="entry name" value="2-enoyl-CoA Hydratase, Chain A, domain 1"/>
    <property type="match status" value="1"/>
</dbReference>
<comment type="catalytic activity">
    <reaction evidence="6">
        <text>a (3S)-3-hydroxyacyl-CoA = a (2E)-enoyl-CoA + H2O</text>
        <dbReference type="Rhea" id="RHEA:16105"/>
        <dbReference type="ChEBI" id="CHEBI:15377"/>
        <dbReference type="ChEBI" id="CHEBI:57318"/>
        <dbReference type="ChEBI" id="CHEBI:58856"/>
        <dbReference type="EC" id="4.2.1.17"/>
    </reaction>
</comment>
<dbReference type="STRING" id="1224162.B840_06670"/>
<dbReference type="PANTHER" id="PTHR11941">
    <property type="entry name" value="ENOYL-COA HYDRATASE-RELATED"/>
    <property type="match status" value="1"/>
</dbReference>
<dbReference type="Pfam" id="PF00378">
    <property type="entry name" value="ECH_1"/>
    <property type="match status" value="1"/>
</dbReference>
<accession>A0A0B6TRQ3</accession>
<comment type="catalytic activity">
    <reaction evidence="7">
        <text>a 4-saturated-(3S)-3-hydroxyacyl-CoA = a (3E)-enoyl-CoA + H2O</text>
        <dbReference type="Rhea" id="RHEA:20724"/>
        <dbReference type="ChEBI" id="CHEBI:15377"/>
        <dbReference type="ChEBI" id="CHEBI:58521"/>
        <dbReference type="ChEBI" id="CHEBI:137480"/>
        <dbReference type="EC" id="4.2.1.17"/>
    </reaction>
</comment>
<keyword evidence="4" id="KW-0443">Lipid metabolism</keyword>
<evidence type="ECO:0000256" key="3">
    <source>
        <dbReference type="ARBA" id="ARBA00022832"/>
    </source>
</evidence>
<name>A0A0B6TRQ3_9CORY</name>
<evidence type="ECO:0000313" key="11">
    <source>
        <dbReference type="Proteomes" id="UP000031928"/>
    </source>
</evidence>
<evidence type="ECO:0000256" key="6">
    <source>
        <dbReference type="ARBA" id="ARBA00023709"/>
    </source>
</evidence>
<dbReference type="GO" id="GO:0018812">
    <property type="term" value="F:3-hydroxyacyl-CoA dehydratase activity"/>
    <property type="evidence" value="ECO:0007669"/>
    <property type="project" value="RHEA"/>
</dbReference>
<dbReference type="PANTHER" id="PTHR11941:SF169">
    <property type="entry name" value="(7AS)-7A-METHYL-1,5-DIOXO-2,3,5,6,7,7A-HEXAHYDRO-1H-INDENE-CARBOXYL-COA HYDROLASE"/>
    <property type="match status" value="1"/>
</dbReference>
<dbReference type="KEGG" id="cmq:B840_06670"/>
<evidence type="ECO:0000256" key="5">
    <source>
        <dbReference type="ARBA" id="ARBA00023239"/>
    </source>
</evidence>
<feature type="region of interest" description="Disordered" evidence="9">
    <location>
        <begin position="239"/>
        <end position="259"/>
    </location>
</feature>
<gene>
    <name evidence="10" type="ORF">B840_06670</name>
</gene>
<feature type="compositionally biased region" description="Basic and acidic residues" evidence="9">
    <location>
        <begin position="242"/>
        <end position="253"/>
    </location>
</feature>
<dbReference type="SUPFAM" id="SSF52096">
    <property type="entry name" value="ClpP/crotonase"/>
    <property type="match status" value="1"/>
</dbReference>
<evidence type="ECO:0000256" key="8">
    <source>
        <dbReference type="RuleBase" id="RU003707"/>
    </source>
</evidence>
<dbReference type="CDD" id="cd06558">
    <property type="entry name" value="crotonase-like"/>
    <property type="match status" value="1"/>
</dbReference>
<organism evidence="10 11">
    <name type="scientific">Corynebacterium marinum DSM 44953</name>
    <dbReference type="NCBI Taxonomy" id="1224162"/>
    <lineage>
        <taxon>Bacteria</taxon>
        <taxon>Bacillati</taxon>
        <taxon>Actinomycetota</taxon>
        <taxon>Actinomycetes</taxon>
        <taxon>Mycobacteriales</taxon>
        <taxon>Corynebacteriaceae</taxon>
        <taxon>Corynebacterium</taxon>
    </lineage>
</organism>
<evidence type="ECO:0000256" key="4">
    <source>
        <dbReference type="ARBA" id="ARBA00023098"/>
    </source>
</evidence>
<comment type="similarity">
    <text evidence="2 8">Belongs to the enoyl-CoA hydratase/isomerase family.</text>
</comment>
<dbReference type="RefSeq" id="WP_188656937.1">
    <property type="nucleotide sequence ID" value="NZ_CP007790.1"/>
</dbReference>
<dbReference type="EMBL" id="CP007790">
    <property type="protein sequence ID" value="AJK68939.1"/>
    <property type="molecule type" value="Genomic_DNA"/>
</dbReference>
<dbReference type="NCBIfam" id="NF005891">
    <property type="entry name" value="PRK07854.1"/>
    <property type="match status" value="1"/>
</dbReference>